<comment type="caution">
    <text evidence="5">The sequence shown here is derived from an EMBL/GenBank/DDBJ whole genome shotgun (WGS) entry which is preliminary data.</text>
</comment>
<dbReference type="GO" id="GO:0003824">
    <property type="term" value="F:catalytic activity"/>
    <property type="evidence" value="ECO:0007669"/>
    <property type="project" value="InterPro"/>
</dbReference>
<dbReference type="InterPro" id="IPR051121">
    <property type="entry name" value="FAH"/>
</dbReference>
<dbReference type="Pfam" id="PF01557">
    <property type="entry name" value="FAA_hydrolase"/>
    <property type="match status" value="1"/>
</dbReference>
<evidence type="ECO:0000259" key="4">
    <source>
        <dbReference type="Pfam" id="PF01557"/>
    </source>
</evidence>
<evidence type="ECO:0000313" key="6">
    <source>
        <dbReference type="Proteomes" id="UP000608923"/>
    </source>
</evidence>
<dbReference type="EMBL" id="BMZN01000001">
    <property type="protein sequence ID" value="GHC36520.1"/>
    <property type="molecule type" value="Genomic_DNA"/>
</dbReference>
<dbReference type="InterPro" id="IPR036663">
    <property type="entry name" value="Fumarylacetoacetase_C_sf"/>
</dbReference>
<dbReference type="PANTHER" id="PTHR42796">
    <property type="entry name" value="FUMARYLACETOACETATE HYDROLASE DOMAIN-CONTAINING PROTEIN 2A-RELATED"/>
    <property type="match status" value="1"/>
</dbReference>
<proteinExistence type="inferred from homology"/>
<gene>
    <name evidence="5" type="ORF">GCM10010096_02200</name>
</gene>
<organism evidence="5 6">
    <name type="scientific">Alcaligenes pakistanensis</name>
    <dbReference type="NCBI Taxonomy" id="1482717"/>
    <lineage>
        <taxon>Bacteria</taxon>
        <taxon>Pseudomonadati</taxon>
        <taxon>Pseudomonadota</taxon>
        <taxon>Betaproteobacteria</taxon>
        <taxon>Burkholderiales</taxon>
        <taxon>Alcaligenaceae</taxon>
        <taxon>Alcaligenes</taxon>
    </lineage>
</organism>
<dbReference type="Gene3D" id="3.90.850.10">
    <property type="entry name" value="Fumarylacetoacetase-like, C-terminal domain"/>
    <property type="match status" value="1"/>
</dbReference>
<reference evidence="6" key="1">
    <citation type="journal article" date="2019" name="Int. J. Syst. Evol. Microbiol.">
        <title>The Global Catalogue of Microorganisms (GCM) 10K type strain sequencing project: providing services to taxonomists for standard genome sequencing and annotation.</title>
        <authorList>
            <consortium name="The Broad Institute Genomics Platform"/>
            <consortium name="The Broad Institute Genome Sequencing Center for Infectious Disease"/>
            <person name="Wu L."/>
            <person name="Ma J."/>
        </authorList>
    </citation>
    <scope>NUCLEOTIDE SEQUENCE [LARGE SCALE GENOMIC DNA]</scope>
    <source>
        <strain evidence="6">KCTC 42083</strain>
    </source>
</reference>
<evidence type="ECO:0000256" key="1">
    <source>
        <dbReference type="ARBA" id="ARBA00001946"/>
    </source>
</evidence>
<dbReference type="AlphaFoldDB" id="A0A8H9IFY5"/>
<keyword evidence="6" id="KW-1185">Reference proteome</keyword>
<dbReference type="GO" id="GO:0046872">
    <property type="term" value="F:metal ion binding"/>
    <property type="evidence" value="ECO:0007669"/>
    <property type="project" value="UniProtKB-KW"/>
</dbReference>
<dbReference type="SUPFAM" id="SSF56529">
    <property type="entry name" value="FAH"/>
    <property type="match status" value="1"/>
</dbReference>
<dbReference type="Proteomes" id="UP000608923">
    <property type="component" value="Unassembled WGS sequence"/>
</dbReference>
<keyword evidence="3" id="KW-0479">Metal-binding</keyword>
<protein>
    <recommendedName>
        <fullName evidence="4">Fumarylacetoacetase-like C-terminal domain-containing protein</fullName>
    </recommendedName>
</protein>
<sequence length="315" mass="34230">MAEHTMDFMFNSHRIFPMFSLKTLLVNQAPLACLSVNGKDYSIAALSQRLGAPPLADSVFNLLTQWEQNLPKLAALAEQAAAQTDLALTVTGATLPPVLYPGKMLCAGANYYDHLKEMGVPAEKKDQRLFFFFKPARQAAIGDGQHAPIPKNCQKYDWEIELAMVIGKQAKDLTLDNAMEHVAGYTIAIDLSARDFARAPEQFYKFDWVAAKANDASCPIGPALVPACFVKEPQNLNMTLELNGQIKQDANTSGMIFDLREQLVRLTETMTLEPGDVVLTGTPAGVGAASGHFLAPGDQLRAHISGLGTLHTTIT</sequence>
<name>A0A8H9IFY5_9BURK</name>
<evidence type="ECO:0000256" key="2">
    <source>
        <dbReference type="ARBA" id="ARBA00010211"/>
    </source>
</evidence>
<dbReference type="PANTHER" id="PTHR42796:SF4">
    <property type="entry name" value="FUMARYLACETOACETATE HYDROLASE DOMAIN-CONTAINING PROTEIN 2A"/>
    <property type="match status" value="1"/>
</dbReference>
<dbReference type="InterPro" id="IPR011234">
    <property type="entry name" value="Fumarylacetoacetase-like_C"/>
</dbReference>
<feature type="domain" description="Fumarylacetoacetase-like C-terminal" evidence="4">
    <location>
        <begin position="103"/>
        <end position="314"/>
    </location>
</feature>
<comment type="cofactor">
    <cofactor evidence="1">
        <name>Mg(2+)</name>
        <dbReference type="ChEBI" id="CHEBI:18420"/>
    </cofactor>
</comment>
<evidence type="ECO:0000256" key="3">
    <source>
        <dbReference type="ARBA" id="ARBA00022723"/>
    </source>
</evidence>
<dbReference type="GO" id="GO:0044281">
    <property type="term" value="P:small molecule metabolic process"/>
    <property type="evidence" value="ECO:0007669"/>
    <property type="project" value="UniProtKB-ARBA"/>
</dbReference>
<accession>A0A8H9IFY5</accession>
<comment type="similarity">
    <text evidence="2">Belongs to the FAH family.</text>
</comment>
<evidence type="ECO:0000313" key="5">
    <source>
        <dbReference type="EMBL" id="GHC36520.1"/>
    </source>
</evidence>